<comment type="caution">
    <text evidence="1">The sequence shown here is derived from an EMBL/GenBank/DDBJ whole genome shotgun (WGS) entry which is preliminary data.</text>
</comment>
<protein>
    <submittedName>
        <fullName evidence="1">Uncharacterized protein</fullName>
    </submittedName>
</protein>
<organism evidence="1 2">
    <name type="scientific">Digitaria exilis</name>
    <dbReference type="NCBI Taxonomy" id="1010633"/>
    <lineage>
        <taxon>Eukaryota</taxon>
        <taxon>Viridiplantae</taxon>
        <taxon>Streptophyta</taxon>
        <taxon>Embryophyta</taxon>
        <taxon>Tracheophyta</taxon>
        <taxon>Spermatophyta</taxon>
        <taxon>Magnoliopsida</taxon>
        <taxon>Liliopsida</taxon>
        <taxon>Poales</taxon>
        <taxon>Poaceae</taxon>
        <taxon>PACMAD clade</taxon>
        <taxon>Panicoideae</taxon>
        <taxon>Panicodae</taxon>
        <taxon>Paniceae</taxon>
        <taxon>Anthephorinae</taxon>
        <taxon>Digitaria</taxon>
    </lineage>
</organism>
<dbReference type="Proteomes" id="UP000636709">
    <property type="component" value="Unassembled WGS sequence"/>
</dbReference>
<keyword evidence="2" id="KW-1185">Reference proteome</keyword>
<dbReference type="EMBL" id="JACEFO010001753">
    <property type="protein sequence ID" value="KAF8711298.1"/>
    <property type="molecule type" value="Genomic_DNA"/>
</dbReference>
<proteinExistence type="predicted"/>
<name>A0A835EV26_9POAL</name>
<evidence type="ECO:0000313" key="1">
    <source>
        <dbReference type="EMBL" id="KAF8711298.1"/>
    </source>
</evidence>
<evidence type="ECO:0000313" key="2">
    <source>
        <dbReference type="Proteomes" id="UP000636709"/>
    </source>
</evidence>
<sequence>MGMAAVFIVEDGPSVGTSLPPPPTDFPRSISLDVLKTEHLDLTQDGVLDPEVQAVHIFRYKPTEQQKVVNKFTELWHGSHSAIIFAAPNAESSGKPPEVAPPLGEHARSHGVLRPEEGKHVVEHLVRERSDAVDAVRRRTACGVVHFLERILSNRLRASRRRSPSAGQETLRG</sequence>
<reference evidence="1" key="1">
    <citation type="submission" date="2020-07" db="EMBL/GenBank/DDBJ databases">
        <title>Genome sequence and genetic diversity analysis of an under-domesticated orphan crop, white fonio (Digitaria exilis).</title>
        <authorList>
            <person name="Bennetzen J.L."/>
            <person name="Chen S."/>
            <person name="Ma X."/>
            <person name="Wang X."/>
            <person name="Yssel A.E.J."/>
            <person name="Chaluvadi S.R."/>
            <person name="Johnson M."/>
            <person name="Gangashetty P."/>
            <person name="Hamidou F."/>
            <person name="Sanogo M.D."/>
            <person name="Zwaenepoel A."/>
            <person name="Wallace J."/>
            <person name="Van De Peer Y."/>
            <person name="Van Deynze A."/>
        </authorList>
    </citation>
    <scope>NUCLEOTIDE SEQUENCE</scope>
    <source>
        <tissue evidence="1">Leaves</tissue>
    </source>
</reference>
<gene>
    <name evidence="1" type="ORF">HU200_029319</name>
</gene>
<accession>A0A835EV26</accession>
<dbReference type="AlphaFoldDB" id="A0A835EV26"/>